<gene>
    <name evidence="2" type="ORF">ACFSOX_06225</name>
</gene>
<feature type="compositionally biased region" description="Basic and acidic residues" evidence="1">
    <location>
        <begin position="13"/>
        <end position="27"/>
    </location>
</feature>
<feature type="region of interest" description="Disordered" evidence="1">
    <location>
        <begin position="1"/>
        <end position="30"/>
    </location>
</feature>
<dbReference type="Pfam" id="PF04214">
    <property type="entry name" value="DUF411"/>
    <property type="match status" value="1"/>
</dbReference>
<evidence type="ECO:0000313" key="3">
    <source>
        <dbReference type="Proteomes" id="UP001597314"/>
    </source>
</evidence>
<evidence type="ECO:0000313" key="2">
    <source>
        <dbReference type="EMBL" id="MFD2181742.1"/>
    </source>
</evidence>
<dbReference type="RefSeq" id="WP_378476963.1">
    <property type="nucleotide sequence ID" value="NZ_JBHUIW010000004.1"/>
</dbReference>
<proteinExistence type="predicted"/>
<name>A0ABW5AI17_9BRAD</name>
<dbReference type="InterPro" id="IPR007332">
    <property type="entry name" value="DUF411"/>
</dbReference>
<dbReference type="Proteomes" id="UP001597314">
    <property type="component" value="Unassembled WGS sequence"/>
</dbReference>
<reference evidence="3" key="1">
    <citation type="journal article" date="2019" name="Int. J. Syst. Evol. Microbiol.">
        <title>The Global Catalogue of Microorganisms (GCM) 10K type strain sequencing project: providing services to taxonomists for standard genome sequencing and annotation.</title>
        <authorList>
            <consortium name="The Broad Institute Genomics Platform"/>
            <consortium name="The Broad Institute Genome Sequencing Center for Infectious Disease"/>
            <person name="Wu L."/>
            <person name="Ma J."/>
        </authorList>
    </citation>
    <scope>NUCLEOTIDE SEQUENCE [LARGE SCALE GENOMIC DNA]</scope>
    <source>
        <strain evidence="3">CGMCC 1.6774</strain>
    </source>
</reference>
<keyword evidence="3" id="KW-1185">Reference proteome</keyword>
<evidence type="ECO:0000256" key="1">
    <source>
        <dbReference type="SAM" id="MobiDB-lite"/>
    </source>
</evidence>
<comment type="caution">
    <text evidence="2">The sequence shown here is derived from an EMBL/GenBank/DDBJ whole genome shotgun (WGS) entry which is preliminary data.</text>
</comment>
<dbReference type="EMBL" id="JBHUIW010000004">
    <property type="protein sequence ID" value="MFD2181742.1"/>
    <property type="molecule type" value="Genomic_DNA"/>
</dbReference>
<sequence>MEQAGIPVRGHRRAGDDEHQDTVRYPDRPPVLHTAEIGTYVVEGHVPANAVLRLLAEAPAVRGHAVPGMPSGSPGMEGGPEETYEVLLFGTAGSRSFGRYRGSRAL</sequence>
<organism evidence="2 3">
    <name type="scientific">Rhodoplanes azumiensis</name>
    <dbReference type="NCBI Taxonomy" id="1897628"/>
    <lineage>
        <taxon>Bacteria</taxon>
        <taxon>Pseudomonadati</taxon>
        <taxon>Pseudomonadota</taxon>
        <taxon>Alphaproteobacteria</taxon>
        <taxon>Hyphomicrobiales</taxon>
        <taxon>Nitrobacteraceae</taxon>
        <taxon>Rhodoplanes</taxon>
    </lineage>
</organism>
<feature type="region of interest" description="Disordered" evidence="1">
    <location>
        <begin position="63"/>
        <end position="82"/>
    </location>
</feature>
<protein>
    <submittedName>
        <fullName evidence="2">DUF411 domain-containing protein</fullName>
    </submittedName>
</protein>
<accession>A0ABW5AI17</accession>